<dbReference type="EMBL" id="MN739002">
    <property type="protein sequence ID" value="QHT34598.1"/>
    <property type="molecule type" value="Genomic_DNA"/>
</dbReference>
<protein>
    <submittedName>
        <fullName evidence="1">Uncharacterized protein</fullName>
    </submittedName>
</protein>
<name>A0A6C0EZU8_9ZZZZ</name>
<reference evidence="1" key="1">
    <citation type="journal article" date="2020" name="Nature">
        <title>Giant virus diversity and host interactions through global metagenomics.</title>
        <authorList>
            <person name="Schulz F."/>
            <person name="Roux S."/>
            <person name="Paez-Espino D."/>
            <person name="Jungbluth S."/>
            <person name="Walsh D.A."/>
            <person name="Denef V.J."/>
            <person name="McMahon K.D."/>
            <person name="Konstantinidis K.T."/>
            <person name="Eloe-Fadrosh E.A."/>
            <person name="Kyrpides N.C."/>
            <person name="Woyke T."/>
        </authorList>
    </citation>
    <scope>NUCLEOTIDE SEQUENCE</scope>
    <source>
        <strain evidence="1">GVMAG-M-3300009163-63</strain>
    </source>
</reference>
<sequence length="66" mass="7169">MFGPPLAPIETSLEVALNEKLVKLSPQSMLSPITVIVYVSLTFSGKTKLADPRYFITVALLFASNV</sequence>
<organism evidence="1">
    <name type="scientific">viral metagenome</name>
    <dbReference type="NCBI Taxonomy" id="1070528"/>
    <lineage>
        <taxon>unclassified sequences</taxon>
        <taxon>metagenomes</taxon>
        <taxon>organismal metagenomes</taxon>
    </lineage>
</organism>
<dbReference type="AlphaFoldDB" id="A0A6C0EZU8"/>
<evidence type="ECO:0000313" key="1">
    <source>
        <dbReference type="EMBL" id="QHT34598.1"/>
    </source>
</evidence>
<proteinExistence type="predicted"/>
<accession>A0A6C0EZU8</accession>